<organism evidence="2 3">
    <name type="scientific">Undibacterium rugosum</name>
    <dbReference type="NCBI Taxonomy" id="2762291"/>
    <lineage>
        <taxon>Bacteria</taxon>
        <taxon>Pseudomonadati</taxon>
        <taxon>Pseudomonadota</taxon>
        <taxon>Betaproteobacteria</taxon>
        <taxon>Burkholderiales</taxon>
        <taxon>Oxalobacteraceae</taxon>
        <taxon>Undibacterium</taxon>
    </lineage>
</organism>
<dbReference type="AlphaFoldDB" id="A0A923KZ65"/>
<evidence type="ECO:0000313" key="3">
    <source>
        <dbReference type="Proteomes" id="UP000612361"/>
    </source>
</evidence>
<protein>
    <submittedName>
        <fullName evidence="2">Uncharacterized protein</fullName>
    </submittedName>
</protein>
<gene>
    <name evidence="2" type="ORF">H8K47_09055</name>
</gene>
<reference evidence="2" key="1">
    <citation type="submission" date="2020-08" db="EMBL/GenBank/DDBJ databases">
        <title>Novel species isolated from subtropical streams in China.</title>
        <authorList>
            <person name="Lu H."/>
        </authorList>
    </citation>
    <scope>NUCLEOTIDE SEQUENCE</scope>
    <source>
        <strain evidence="2">CY7W</strain>
    </source>
</reference>
<proteinExistence type="predicted"/>
<comment type="caution">
    <text evidence="2">The sequence shown here is derived from an EMBL/GenBank/DDBJ whole genome shotgun (WGS) entry which is preliminary data.</text>
</comment>
<evidence type="ECO:0000256" key="1">
    <source>
        <dbReference type="SAM" id="Phobius"/>
    </source>
</evidence>
<keyword evidence="1" id="KW-0812">Transmembrane</keyword>
<dbReference type="Proteomes" id="UP000612361">
    <property type="component" value="Unassembled WGS sequence"/>
</dbReference>
<feature type="transmembrane region" description="Helical" evidence="1">
    <location>
        <begin position="72"/>
        <end position="92"/>
    </location>
</feature>
<evidence type="ECO:0000313" key="2">
    <source>
        <dbReference type="EMBL" id="MBC3935508.1"/>
    </source>
</evidence>
<accession>A0A923KZ65</accession>
<keyword evidence="1" id="KW-0472">Membrane</keyword>
<dbReference type="RefSeq" id="WP_186881088.1">
    <property type="nucleotide sequence ID" value="NZ_JACOGG010000008.1"/>
</dbReference>
<keyword evidence="1" id="KW-1133">Transmembrane helix</keyword>
<keyword evidence="3" id="KW-1185">Reference proteome</keyword>
<dbReference type="EMBL" id="JACOGG010000008">
    <property type="protein sequence ID" value="MBC3935508.1"/>
    <property type="molecule type" value="Genomic_DNA"/>
</dbReference>
<feature type="transmembrane region" description="Helical" evidence="1">
    <location>
        <begin position="45"/>
        <end position="65"/>
    </location>
</feature>
<sequence length="126" mass="13365">MKRTVIICHFITLLICVLTYLKTTAIWSAVAIEWLLPGGQVNTSALLLAIVYNLAMLCTIVFPLSSSGRDQLVFGAGFGVCLGLVLLSAVGMKPGILQCVASFALASYERELGNRNRSAQSSGNAA</sequence>
<name>A0A923KZ65_9BURK</name>